<name>A0A9J5XV69_SOLCO</name>
<organism evidence="1 2">
    <name type="scientific">Solanum commersonii</name>
    <name type="common">Commerson's wild potato</name>
    <name type="synonym">Commerson's nightshade</name>
    <dbReference type="NCBI Taxonomy" id="4109"/>
    <lineage>
        <taxon>Eukaryota</taxon>
        <taxon>Viridiplantae</taxon>
        <taxon>Streptophyta</taxon>
        <taxon>Embryophyta</taxon>
        <taxon>Tracheophyta</taxon>
        <taxon>Spermatophyta</taxon>
        <taxon>Magnoliopsida</taxon>
        <taxon>eudicotyledons</taxon>
        <taxon>Gunneridae</taxon>
        <taxon>Pentapetalae</taxon>
        <taxon>asterids</taxon>
        <taxon>lamiids</taxon>
        <taxon>Solanales</taxon>
        <taxon>Solanaceae</taxon>
        <taxon>Solanoideae</taxon>
        <taxon>Solaneae</taxon>
        <taxon>Solanum</taxon>
    </lineage>
</organism>
<gene>
    <name evidence="1" type="ORF">H5410_041654</name>
</gene>
<dbReference type="Proteomes" id="UP000824120">
    <property type="component" value="Chromosome 8"/>
</dbReference>
<sequence>MWMSLEIGQFDTKLVRWYRLPRSTTTTVAWSILHDDRIKNMRRFVRLKSKSLLHNRQHLLQEGVTLKLTYYACVANGVSCFKLLEVRNDRFDSQMFSEELIVEIYPLKRGLRLMGLNETLRSFLLIPLHCKKVGETICIKIRITVFDNYFTQLSFSSRFFLLSTAF</sequence>
<keyword evidence="2" id="KW-1185">Reference proteome</keyword>
<dbReference type="EMBL" id="JACXVP010000008">
    <property type="protein sequence ID" value="KAG5591140.1"/>
    <property type="molecule type" value="Genomic_DNA"/>
</dbReference>
<accession>A0A9J5XV69</accession>
<proteinExistence type="predicted"/>
<comment type="caution">
    <text evidence="1">The sequence shown here is derived from an EMBL/GenBank/DDBJ whole genome shotgun (WGS) entry which is preliminary data.</text>
</comment>
<dbReference type="AlphaFoldDB" id="A0A9J5XV69"/>
<evidence type="ECO:0000313" key="1">
    <source>
        <dbReference type="EMBL" id="KAG5591140.1"/>
    </source>
</evidence>
<evidence type="ECO:0000313" key="2">
    <source>
        <dbReference type="Proteomes" id="UP000824120"/>
    </source>
</evidence>
<protein>
    <submittedName>
        <fullName evidence="1">Uncharacterized protein</fullName>
    </submittedName>
</protein>
<reference evidence="1 2" key="1">
    <citation type="submission" date="2020-09" db="EMBL/GenBank/DDBJ databases">
        <title>De no assembly of potato wild relative species, Solanum commersonii.</title>
        <authorList>
            <person name="Cho K."/>
        </authorList>
    </citation>
    <scope>NUCLEOTIDE SEQUENCE [LARGE SCALE GENOMIC DNA]</scope>
    <source>
        <strain evidence="1">LZ3.2</strain>
        <tissue evidence="1">Leaf</tissue>
    </source>
</reference>